<evidence type="ECO:0000256" key="1">
    <source>
        <dbReference type="SAM" id="MobiDB-lite"/>
    </source>
</evidence>
<evidence type="ECO:0000313" key="2">
    <source>
        <dbReference type="EMBL" id="GJC82657.1"/>
    </source>
</evidence>
<accession>A0AA37GKY4</accession>
<gene>
    <name evidence="2" type="ORF">ColLi_05495</name>
</gene>
<dbReference type="EMBL" id="BPPX01000010">
    <property type="protein sequence ID" value="GJC82657.1"/>
    <property type="molecule type" value="Genomic_DNA"/>
</dbReference>
<organism evidence="2 3">
    <name type="scientific">Colletotrichum liriopes</name>
    <dbReference type="NCBI Taxonomy" id="708192"/>
    <lineage>
        <taxon>Eukaryota</taxon>
        <taxon>Fungi</taxon>
        <taxon>Dikarya</taxon>
        <taxon>Ascomycota</taxon>
        <taxon>Pezizomycotina</taxon>
        <taxon>Sordariomycetes</taxon>
        <taxon>Hypocreomycetidae</taxon>
        <taxon>Glomerellales</taxon>
        <taxon>Glomerellaceae</taxon>
        <taxon>Colletotrichum</taxon>
        <taxon>Colletotrichum spaethianum species complex</taxon>
    </lineage>
</organism>
<evidence type="ECO:0000313" key="3">
    <source>
        <dbReference type="Proteomes" id="UP001055172"/>
    </source>
</evidence>
<feature type="region of interest" description="Disordered" evidence="1">
    <location>
        <begin position="54"/>
        <end position="98"/>
    </location>
</feature>
<comment type="caution">
    <text evidence="2">The sequence shown here is derived from an EMBL/GenBank/DDBJ whole genome shotgun (WGS) entry which is preliminary data.</text>
</comment>
<name>A0AA37GKY4_9PEZI</name>
<dbReference type="Proteomes" id="UP001055172">
    <property type="component" value="Unassembled WGS sequence"/>
</dbReference>
<feature type="compositionally biased region" description="Polar residues" evidence="1">
    <location>
        <begin position="57"/>
        <end position="73"/>
    </location>
</feature>
<dbReference type="AlphaFoldDB" id="A0AA37GKY4"/>
<sequence length="156" mass="17693">MSRRRRKETAQTTTHLNACFRALEELSSSWECAKRSRDFLIMLQRKWELRSRRLSQGARNPTSSHGFMLQSDQTSRKRARTGSSAGSRGIDSLKSLSPIVTAENPTEYQREAHESIDLDMRLDLDWVFAAGTQSMQGHWDGMLGPDAMFLNQNGTG</sequence>
<protein>
    <submittedName>
        <fullName evidence="2">Uncharacterized protein</fullName>
    </submittedName>
</protein>
<keyword evidence="3" id="KW-1185">Reference proteome</keyword>
<reference evidence="2 3" key="1">
    <citation type="submission" date="2021-07" db="EMBL/GenBank/DDBJ databases">
        <title>Genome data of Colletotrichum spaethianum.</title>
        <authorList>
            <person name="Utami Y.D."/>
            <person name="Hiruma K."/>
        </authorList>
    </citation>
    <scope>NUCLEOTIDE SEQUENCE [LARGE SCALE GENOMIC DNA]</scope>
    <source>
        <strain evidence="2 3">MAFF 242679</strain>
    </source>
</reference>
<proteinExistence type="predicted"/>